<evidence type="ECO:0000256" key="8">
    <source>
        <dbReference type="ARBA" id="ARBA00022989"/>
    </source>
</evidence>
<dbReference type="InterPro" id="IPR024548">
    <property type="entry name" value="Cu2_monoox_C"/>
</dbReference>
<dbReference type="Pfam" id="PF01082">
    <property type="entry name" value="Cu2_monooxygen"/>
    <property type="match status" value="1"/>
</dbReference>
<dbReference type="Gene3D" id="2.60.120.310">
    <property type="entry name" value="Copper type II, ascorbate-dependent monooxygenase, N-terminal domain"/>
    <property type="match status" value="1"/>
</dbReference>
<feature type="transmembrane region" description="Helical" evidence="15">
    <location>
        <begin position="6"/>
        <end position="28"/>
    </location>
</feature>
<dbReference type="GO" id="GO:0005507">
    <property type="term" value="F:copper ion binding"/>
    <property type="evidence" value="ECO:0007669"/>
    <property type="project" value="InterPro"/>
</dbReference>
<dbReference type="SUPFAM" id="SSF49742">
    <property type="entry name" value="PHM/PNGase F"/>
    <property type="match status" value="2"/>
</dbReference>
<dbReference type="CDD" id="cd09631">
    <property type="entry name" value="DOMON_DOH"/>
    <property type="match status" value="1"/>
</dbReference>
<organism evidence="17 18">
    <name type="scientific">Oncorhynchus mykiss</name>
    <name type="common">Rainbow trout</name>
    <name type="synonym">Salmo gairdneri</name>
    <dbReference type="NCBI Taxonomy" id="8022"/>
    <lineage>
        <taxon>Eukaryota</taxon>
        <taxon>Metazoa</taxon>
        <taxon>Chordata</taxon>
        <taxon>Craniata</taxon>
        <taxon>Vertebrata</taxon>
        <taxon>Euteleostomi</taxon>
        <taxon>Actinopterygii</taxon>
        <taxon>Neopterygii</taxon>
        <taxon>Teleostei</taxon>
        <taxon>Protacanthopterygii</taxon>
        <taxon>Salmoniformes</taxon>
        <taxon>Salmonidae</taxon>
        <taxon>Salmoninae</taxon>
        <taxon>Oncorhynchus</taxon>
    </lineage>
</organism>
<proteinExistence type="inferred from homology"/>
<dbReference type="GO" id="GO:0042420">
    <property type="term" value="P:dopamine catabolic process"/>
    <property type="evidence" value="ECO:0007669"/>
    <property type="project" value="TreeGrafter"/>
</dbReference>
<accession>A0A060VWW6</accession>
<dbReference type="GO" id="GO:0006589">
    <property type="term" value="P:octopamine biosynthetic process"/>
    <property type="evidence" value="ECO:0007669"/>
    <property type="project" value="TreeGrafter"/>
</dbReference>
<reference evidence="17" key="1">
    <citation type="journal article" date="2014" name="Nat. Commun.">
        <title>The rainbow trout genome provides novel insights into evolution after whole-genome duplication in vertebrates.</title>
        <authorList>
            <person name="Berthelot C."/>
            <person name="Brunet F."/>
            <person name="Chalopin D."/>
            <person name="Juanchich A."/>
            <person name="Bernard M."/>
            <person name="Noel B."/>
            <person name="Bento P."/>
            <person name="Da Silva C."/>
            <person name="Labadie K."/>
            <person name="Alberti A."/>
            <person name="Aury J.M."/>
            <person name="Louis A."/>
            <person name="Dehais P."/>
            <person name="Bardou P."/>
            <person name="Montfort J."/>
            <person name="Klopp C."/>
            <person name="Cabau C."/>
            <person name="Gaspin C."/>
            <person name="Thorgaard G.H."/>
            <person name="Boussaha M."/>
            <person name="Quillet E."/>
            <person name="Guyomard R."/>
            <person name="Galiana D."/>
            <person name="Bobe J."/>
            <person name="Volff J.N."/>
            <person name="Genet C."/>
            <person name="Wincker P."/>
            <person name="Jaillon O."/>
            <person name="Roest Crollius H."/>
            <person name="Guiguen Y."/>
        </authorList>
    </citation>
    <scope>NUCLEOTIDE SEQUENCE [LARGE SCALE GENOMIC DNA]</scope>
</reference>
<dbReference type="GO" id="GO:0030667">
    <property type="term" value="C:secretory granule membrane"/>
    <property type="evidence" value="ECO:0007669"/>
    <property type="project" value="TreeGrafter"/>
</dbReference>
<dbReference type="Proteomes" id="UP000193380">
    <property type="component" value="Unassembled WGS sequence"/>
</dbReference>
<comment type="subcellular location">
    <subcellularLocation>
        <location evidence="2">Endoplasmic reticulum membrane</location>
        <topology evidence="2">Single-pass type I membrane protein</topology>
    </subcellularLocation>
</comment>
<gene>
    <name evidence="17" type="ORF">GSONMT00072231001</name>
</gene>
<keyword evidence="11" id="KW-0503">Monooxygenase</keyword>
<dbReference type="InterPro" id="IPR008977">
    <property type="entry name" value="PHM/PNGase_F_dom_sf"/>
</dbReference>
<dbReference type="SMART" id="SM00664">
    <property type="entry name" value="DoH"/>
    <property type="match status" value="1"/>
</dbReference>
<dbReference type="GO" id="GO:0005789">
    <property type="term" value="C:endoplasmic reticulum membrane"/>
    <property type="evidence" value="ECO:0007669"/>
    <property type="project" value="UniProtKB-SubCell"/>
</dbReference>
<keyword evidence="12 15" id="KW-0472">Membrane</keyword>
<keyword evidence="14" id="KW-0325">Glycoprotein</keyword>
<dbReference type="GO" id="GO:0005615">
    <property type="term" value="C:extracellular space"/>
    <property type="evidence" value="ECO:0007669"/>
    <property type="project" value="TreeGrafter"/>
</dbReference>
<dbReference type="PaxDb" id="8022-A0A060VWW6"/>
<evidence type="ECO:0000256" key="6">
    <source>
        <dbReference type="ARBA" id="ARBA00022729"/>
    </source>
</evidence>
<reference evidence="17" key="2">
    <citation type="submission" date="2014-03" db="EMBL/GenBank/DDBJ databases">
        <authorList>
            <person name="Genoscope - CEA"/>
        </authorList>
    </citation>
    <scope>NUCLEOTIDE SEQUENCE</scope>
</reference>
<dbReference type="InterPro" id="IPR028460">
    <property type="entry name" value="Tbh/DBH"/>
</dbReference>
<evidence type="ECO:0000256" key="14">
    <source>
        <dbReference type="ARBA" id="ARBA00023180"/>
    </source>
</evidence>
<comment type="cofactor">
    <cofactor evidence="1">
        <name>Cu(2+)</name>
        <dbReference type="ChEBI" id="CHEBI:29036"/>
    </cofactor>
</comment>
<dbReference type="InterPro" id="IPR000323">
    <property type="entry name" value="Cu2_ascorb_mOase_N"/>
</dbReference>
<name>A0A060VWW6_ONCMY</name>
<sequence length="660" mass="75334">MLSVYSSLLFYGPMLFCFCFFTSTFTMLPAKYRSVLVLFTAFWFYASFSHGSGFRHSTILDPHGKYHLKWRFDRGTITFEIEVETTGYVGFGLSPNGAMALSDIVIGGVTDGRPYLQDYFADAKRKVHRDVQQNYRLEYGRENNTHTVLAFSRDLLTCDTNDKDITESTVRVIWAYHSDDVGPSGPMYHGVNRGRKSMRLLDPGSKVNITSGTDFFNLQNINVPVPYKDTTYWCQIFQIQEVQQKHHIIRIEPLIQRGHENLVHHILLYQCDSNLNESELGASHECYHPNMPDSFLTCETIVFAWAIGGEGFTYPPHVGLSIGTAIDPVYVLMEVHYDNPALQQGVVDSSGLRLFYTPELRQYDAGVIETGVWVSLYHMLPPGMQEYVSEGHCTRECLQESLGQEMPNGVRVFAVLMHAHLAGRAIRTRHFREQEELQPLSHDEEFDFNFQEFQLLKEERLLLPGDHLITECKYTTKGRQNMTWGGLTTRDEMCLSYLLYYPRVNLARCESLPEITGQLKFIGVKEIQAPVTTWPFMIKSPKKYSNLSFIEAMDKYRWSKKRGKSFNEMVLQLPMNVRCSKWGQDEWSIQGTLVSPPEVKSEVKPPSVVCRSASEPHSGVVLLFTLCLTYSVVQASIIGMFNNGTSTIENIAEILKQTTV</sequence>
<dbReference type="InterPro" id="IPR045266">
    <property type="entry name" value="DOH_DOMON"/>
</dbReference>
<evidence type="ECO:0000256" key="2">
    <source>
        <dbReference type="ARBA" id="ARBA00004115"/>
    </source>
</evidence>
<dbReference type="InterPro" id="IPR014784">
    <property type="entry name" value="Cu2_ascorb_mOase-like_C"/>
</dbReference>
<evidence type="ECO:0000256" key="1">
    <source>
        <dbReference type="ARBA" id="ARBA00001973"/>
    </source>
</evidence>
<dbReference type="GO" id="GO:0004500">
    <property type="term" value="F:dopamine beta-monooxygenase activity"/>
    <property type="evidence" value="ECO:0007669"/>
    <property type="project" value="InterPro"/>
</dbReference>
<evidence type="ECO:0000256" key="9">
    <source>
        <dbReference type="ARBA" id="ARBA00023002"/>
    </source>
</evidence>
<dbReference type="PRINTS" id="PR00767">
    <property type="entry name" value="DBMONOXGNASE"/>
</dbReference>
<evidence type="ECO:0000256" key="11">
    <source>
        <dbReference type="ARBA" id="ARBA00023033"/>
    </source>
</evidence>
<dbReference type="PANTHER" id="PTHR10157:SF42">
    <property type="entry name" value="DBH-LIKE MONOOXYGENASE PROTEIN 1 HOMOLOG"/>
    <property type="match status" value="1"/>
</dbReference>
<keyword evidence="4 15" id="KW-0812">Transmembrane</keyword>
<dbReference type="InterPro" id="IPR036939">
    <property type="entry name" value="Cu2_ascorb_mOase_N_sf"/>
</dbReference>
<evidence type="ECO:0000256" key="5">
    <source>
        <dbReference type="ARBA" id="ARBA00022723"/>
    </source>
</evidence>
<evidence type="ECO:0000256" key="13">
    <source>
        <dbReference type="ARBA" id="ARBA00023157"/>
    </source>
</evidence>
<evidence type="ECO:0000256" key="12">
    <source>
        <dbReference type="ARBA" id="ARBA00023136"/>
    </source>
</evidence>
<evidence type="ECO:0000256" key="15">
    <source>
        <dbReference type="SAM" id="Phobius"/>
    </source>
</evidence>
<evidence type="ECO:0000259" key="16">
    <source>
        <dbReference type="PROSITE" id="PS50836"/>
    </source>
</evidence>
<keyword evidence="10" id="KW-0186">Copper</keyword>
<comment type="similarity">
    <text evidence="3">Belongs to the copper type II ascorbate-dependent monooxygenase family.</text>
</comment>
<dbReference type="Pfam" id="PF03712">
    <property type="entry name" value="Cu2_monoox_C"/>
    <property type="match status" value="1"/>
</dbReference>
<keyword evidence="13" id="KW-1015">Disulfide bond</keyword>
<dbReference type="PANTHER" id="PTHR10157">
    <property type="entry name" value="DOPAMINE BETA HYDROXYLASE RELATED"/>
    <property type="match status" value="1"/>
</dbReference>
<keyword evidence="7" id="KW-0256">Endoplasmic reticulum</keyword>
<keyword evidence="9" id="KW-0560">Oxidoreductase</keyword>
<evidence type="ECO:0000256" key="10">
    <source>
        <dbReference type="ARBA" id="ARBA00023008"/>
    </source>
</evidence>
<dbReference type="GO" id="GO:0042421">
    <property type="term" value="P:norepinephrine biosynthetic process"/>
    <property type="evidence" value="ECO:0007669"/>
    <property type="project" value="TreeGrafter"/>
</dbReference>
<feature type="domain" description="DOMON" evidence="16">
    <location>
        <begin position="64"/>
        <end position="177"/>
    </location>
</feature>
<dbReference type="FunFam" id="2.60.120.230:FF:000001">
    <property type="entry name" value="Monooxygenase, DBH-like 1"/>
    <property type="match status" value="1"/>
</dbReference>
<dbReference type="PROSITE" id="PS50836">
    <property type="entry name" value="DOMON"/>
    <property type="match status" value="1"/>
</dbReference>
<keyword evidence="8 15" id="KW-1133">Transmembrane helix</keyword>
<evidence type="ECO:0000313" key="17">
    <source>
        <dbReference type="EMBL" id="CDQ57489.1"/>
    </source>
</evidence>
<protein>
    <recommendedName>
        <fullName evidence="16">DOMON domain-containing protein</fullName>
    </recommendedName>
</protein>
<evidence type="ECO:0000256" key="4">
    <source>
        <dbReference type="ARBA" id="ARBA00022692"/>
    </source>
</evidence>
<dbReference type="EMBL" id="FR904287">
    <property type="protein sequence ID" value="CDQ57489.1"/>
    <property type="molecule type" value="Genomic_DNA"/>
</dbReference>
<evidence type="ECO:0000256" key="7">
    <source>
        <dbReference type="ARBA" id="ARBA00022824"/>
    </source>
</evidence>
<keyword evidence="6" id="KW-0732">Signal</keyword>
<dbReference type="FunFam" id="2.60.120.310:FF:000002">
    <property type="entry name" value="DBH-like monooxygenase protein 1"/>
    <property type="match status" value="1"/>
</dbReference>
<dbReference type="InterPro" id="IPR000945">
    <property type="entry name" value="DBH-like"/>
</dbReference>
<evidence type="ECO:0000313" key="18">
    <source>
        <dbReference type="Proteomes" id="UP000193380"/>
    </source>
</evidence>
<evidence type="ECO:0000256" key="3">
    <source>
        <dbReference type="ARBA" id="ARBA00010676"/>
    </source>
</evidence>
<dbReference type="Pfam" id="PF03351">
    <property type="entry name" value="DOMON"/>
    <property type="match status" value="1"/>
</dbReference>
<dbReference type="AlphaFoldDB" id="A0A060VWW6"/>
<dbReference type="Gene3D" id="2.60.120.230">
    <property type="match status" value="1"/>
</dbReference>
<keyword evidence="5" id="KW-0479">Metal-binding</keyword>
<dbReference type="STRING" id="8022.A0A060VWW6"/>
<dbReference type="InterPro" id="IPR005018">
    <property type="entry name" value="DOMON_domain"/>
</dbReference>